<dbReference type="OrthoDB" id="435038at2759"/>
<keyword evidence="6" id="KW-1185">Reference proteome</keyword>
<feature type="compositionally biased region" description="Basic and acidic residues" evidence="2">
    <location>
        <begin position="18"/>
        <end position="30"/>
    </location>
</feature>
<protein>
    <recommendedName>
        <fullName evidence="7">6-phosphogluconate dehydrogenase NADP-binding domain-containing protein</fullName>
    </recommendedName>
</protein>
<evidence type="ECO:0000259" key="3">
    <source>
        <dbReference type="Pfam" id="PF03446"/>
    </source>
</evidence>
<dbReference type="Gene3D" id="3.40.50.720">
    <property type="entry name" value="NAD(P)-binding Rossmann-like Domain"/>
    <property type="match status" value="1"/>
</dbReference>
<dbReference type="Gene3D" id="1.10.1040.10">
    <property type="entry name" value="N-(1-d-carboxylethyl)-l-norvaline Dehydrogenase, domain 2"/>
    <property type="match status" value="1"/>
</dbReference>
<dbReference type="InterPro" id="IPR002204">
    <property type="entry name" value="3-OH-isobutyrate_DH-rel_CS"/>
</dbReference>
<evidence type="ECO:0000256" key="1">
    <source>
        <dbReference type="ARBA" id="ARBA00007598"/>
    </source>
</evidence>
<name>A0A4Q1BUP0_TREME</name>
<evidence type="ECO:0000313" key="6">
    <source>
        <dbReference type="Proteomes" id="UP000289152"/>
    </source>
</evidence>
<feature type="domain" description="3-hydroxyisobutyrate dehydrogenase-like NAD-binding" evidence="4">
    <location>
        <begin position="248"/>
        <end position="363"/>
    </location>
</feature>
<dbReference type="PANTHER" id="PTHR43580">
    <property type="entry name" value="OXIDOREDUCTASE GLYR1-RELATED"/>
    <property type="match status" value="1"/>
</dbReference>
<accession>A0A4Q1BUP0</accession>
<evidence type="ECO:0000259" key="4">
    <source>
        <dbReference type="Pfam" id="PF14833"/>
    </source>
</evidence>
<dbReference type="InterPro" id="IPR051265">
    <property type="entry name" value="HIBADH-related_NP60_sf"/>
</dbReference>
<dbReference type="PANTHER" id="PTHR43580:SF8">
    <property type="entry name" value="6-PHOSPHOGLUCONATE DEHYDROGENASE NADP-BINDING DOMAIN-CONTAINING PROTEIN-RELATED"/>
    <property type="match status" value="1"/>
</dbReference>
<dbReference type="InterPro" id="IPR036291">
    <property type="entry name" value="NAD(P)-bd_dom_sf"/>
</dbReference>
<dbReference type="VEuPathDB" id="FungiDB:TREMEDRAFT_65800"/>
<proteinExistence type="inferred from homology"/>
<dbReference type="GO" id="GO:0016491">
    <property type="term" value="F:oxidoreductase activity"/>
    <property type="evidence" value="ECO:0007669"/>
    <property type="project" value="InterPro"/>
</dbReference>
<dbReference type="PROSITE" id="PS00895">
    <property type="entry name" value="3_HYDROXYISOBUT_DH"/>
    <property type="match status" value="1"/>
</dbReference>
<feature type="domain" description="6-phosphogluconate dehydrogenase NADP-binding" evidence="3">
    <location>
        <begin position="55"/>
        <end position="237"/>
    </location>
</feature>
<dbReference type="EMBL" id="SDIL01000005">
    <property type="protein sequence ID" value="RXK41851.1"/>
    <property type="molecule type" value="Genomic_DNA"/>
</dbReference>
<comment type="similarity">
    <text evidence="1">Belongs to the HIBADH-related family. NP60 subfamily.</text>
</comment>
<dbReference type="InterPro" id="IPR006115">
    <property type="entry name" value="6PGDH_NADP-bd"/>
</dbReference>
<dbReference type="Proteomes" id="UP000289152">
    <property type="component" value="Unassembled WGS sequence"/>
</dbReference>
<dbReference type="InterPro" id="IPR013328">
    <property type="entry name" value="6PGD_dom2"/>
</dbReference>
<dbReference type="InterPro" id="IPR008927">
    <property type="entry name" value="6-PGluconate_DH-like_C_sf"/>
</dbReference>
<dbReference type="SUPFAM" id="SSF48179">
    <property type="entry name" value="6-phosphogluconate dehydrogenase C-terminal domain-like"/>
    <property type="match status" value="1"/>
</dbReference>
<evidence type="ECO:0000256" key="2">
    <source>
        <dbReference type="SAM" id="MobiDB-lite"/>
    </source>
</evidence>
<dbReference type="Pfam" id="PF14833">
    <property type="entry name" value="NAD_binding_11"/>
    <property type="match status" value="1"/>
</dbReference>
<sequence>MSQHPRFTEDLPSIHTPPVEKVEDGQESRRSSIFNSQGPIPFSKPSTPVPAHDQFAFLGLGAMGKRMAVNLAKHLHETGQPPLIVWNRSDGRMKEFKIYAIEKGLGEDCYLVVEDLKQIGETADIILTSLASDEAVQEVYAELFAGQEVQEGKGDGILPGGKGRSTIFVDTSTIYPTTAGRLERLASSRSHRVFLSCPVFGIPKAAETADVILAISGDYFAKKHVAHALVPCIAKKVMDIGSDVERAMAFKLVGNALELGFVELLAECLTLCDQAGVGSDKLVELIKDQHTSPTLIRYADRITKNLFDSEGGFNLGGGVLDARHIRQLAESHNVPMPVMDVAHQHMLSARAHGGDMLDWTALVGGQRISAGLEPFAGRRRLERYEG</sequence>
<evidence type="ECO:0008006" key="7">
    <source>
        <dbReference type="Google" id="ProtNLM"/>
    </source>
</evidence>
<dbReference type="InParanoid" id="A0A4Q1BUP0"/>
<gene>
    <name evidence="5" type="ORF">M231_00850</name>
</gene>
<feature type="region of interest" description="Disordered" evidence="2">
    <location>
        <begin position="1"/>
        <end position="47"/>
    </location>
</feature>
<dbReference type="GO" id="GO:0051287">
    <property type="term" value="F:NAD binding"/>
    <property type="evidence" value="ECO:0007669"/>
    <property type="project" value="InterPro"/>
</dbReference>
<dbReference type="SUPFAM" id="SSF51735">
    <property type="entry name" value="NAD(P)-binding Rossmann-fold domains"/>
    <property type="match status" value="1"/>
</dbReference>
<dbReference type="GO" id="GO:0050661">
    <property type="term" value="F:NADP binding"/>
    <property type="evidence" value="ECO:0007669"/>
    <property type="project" value="InterPro"/>
</dbReference>
<comment type="caution">
    <text evidence="5">The sequence shown here is derived from an EMBL/GenBank/DDBJ whole genome shotgun (WGS) entry which is preliminary data.</text>
</comment>
<organism evidence="5 6">
    <name type="scientific">Tremella mesenterica</name>
    <name type="common">Jelly fungus</name>
    <dbReference type="NCBI Taxonomy" id="5217"/>
    <lineage>
        <taxon>Eukaryota</taxon>
        <taxon>Fungi</taxon>
        <taxon>Dikarya</taxon>
        <taxon>Basidiomycota</taxon>
        <taxon>Agaricomycotina</taxon>
        <taxon>Tremellomycetes</taxon>
        <taxon>Tremellales</taxon>
        <taxon>Tremellaceae</taxon>
        <taxon>Tremella</taxon>
    </lineage>
</organism>
<dbReference type="AlphaFoldDB" id="A0A4Q1BUP0"/>
<dbReference type="Pfam" id="PF03446">
    <property type="entry name" value="NAD_binding_2"/>
    <property type="match status" value="1"/>
</dbReference>
<evidence type="ECO:0000313" key="5">
    <source>
        <dbReference type="EMBL" id="RXK41851.1"/>
    </source>
</evidence>
<dbReference type="InterPro" id="IPR029154">
    <property type="entry name" value="HIBADH-like_NADP-bd"/>
</dbReference>
<reference evidence="5 6" key="1">
    <citation type="submission" date="2016-06" db="EMBL/GenBank/DDBJ databases">
        <title>Evolution of pathogenesis and genome organization in the Tremellales.</title>
        <authorList>
            <person name="Cuomo C."/>
            <person name="Litvintseva A."/>
            <person name="Heitman J."/>
            <person name="Chen Y."/>
            <person name="Sun S."/>
            <person name="Springer D."/>
            <person name="Dromer F."/>
            <person name="Young S."/>
            <person name="Zeng Q."/>
            <person name="Chapman S."/>
            <person name="Gujja S."/>
            <person name="Saif S."/>
            <person name="Birren B."/>
        </authorList>
    </citation>
    <scope>NUCLEOTIDE SEQUENCE [LARGE SCALE GENOMIC DNA]</scope>
    <source>
        <strain evidence="5 6">ATCC 28783</strain>
    </source>
</reference>
<dbReference type="STRING" id="5217.A0A4Q1BUP0"/>